<keyword evidence="3" id="KW-1185">Reference proteome</keyword>
<evidence type="ECO:0008006" key="4">
    <source>
        <dbReference type="Google" id="ProtNLM"/>
    </source>
</evidence>
<feature type="compositionally biased region" description="Polar residues" evidence="1">
    <location>
        <begin position="98"/>
        <end position="111"/>
    </location>
</feature>
<reference evidence="2 3" key="1">
    <citation type="submission" date="2016-03" db="EMBL/GenBank/DDBJ databases">
        <title>Whole genome sequencing of Grifola frondosa 9006-11.</title>
        <authorList>
            <person name="Min B."/>
            <person name="Park H."/>
            <person name="Kim J.-G."/>
            <person name="Cho H."/>
            <person name="Oh Y.-L."/>
            <person name="Kong W.-S."/>
            <person name="Choi I.-G."/>
        </authorList>
    </citation>
    <scope>NUCLEOTIDE SEQUENCE [LARGE SCALE GENOMIC DNA]</scope>
    <source>
        <strain evidence="2 3">9006-11</strain>
    </source>
</reference>
<organism evidence="2 3">
    <name type="scientific">Grifola frondosa</name>
    <name type="common">Maitake</name>
    <name type="synonym">Polyporus frondosus</name>
    <dbReference type="NCBI Taxonomy" id="5627"/>
    <lineage>
        <taxon>Eukaryota</taxon>
        <taxon>Fungi</taxon>
        <taxon>Dikarya</taxon>
        <taxon>Basidiomycota</taxon>
        <taxon>Agaricomycotina</taxon>
        <taxon>Agaricomycetes</taxon>
        <taxon>Polyporales</taxon>
        <taxon>Grifolaceae</taxon>
        <taxon>Grifola</taxon>
    </lineage>
</organism>
<evidence type="ECO:0000313" key="2">
    <source>
        <dbReference type="EMBL" id="OBZ71740.1"/>
    </source>
</evidence>
<dbReference type="STRING" id="5627.A0A1C7M464"/>
<accession>A0A1C7M464</accession>
<name>A0A1C7M464_GRIFR</name>
<sequence>MASTRQDRQAASSTSFQRDDHDRNLHEALEILDEGYLVRWAGIDPETGEPWKPSWMSKGNCTDGLVARWEAAKAKNELRVRGSAERGFEDGGSAPPFTDSSTLRSGSTTPALFSPESDARKRSWSSTSTLRSSVSVKTENVDVTIVTIPPRPSISNKPFEIDENWLLDPIVSTKGGMVVVVRGSVKNAQNDGWHGGDYEGSDGVVLSVFNTGIGNTTASSTARVRFMEPIDPSRAVYSVPVQFLWPVEPRESGQDALILDGMQKGDVARVRVEEPDGWLVSVRNLHFTIAFEKLVQVLPVE</sequence>
<evidence type="ECO:0000313" key="3">
    <source>
        <dbReference type="Proteomes" id="UP000092993"/>
    </source>
</evidence>
<dbReference type="Proteomes" id="UP000092993">
    <property type="component" value="Unassembled WGS sequence"/>
</dbReference>
<protein>
    <recommendedName>
        <fullName evidence="4">Chromo domain-containing protein</fullName>
    </recommendedName>
</protein>
<comment type="caution">
    <text evidence="2">The sequence shown here is derived from an EMBL/GenBank/DDBJ whole genome shotgun (WGS) entry which is preliminary data.</text>
</comment>
<dbReference type="EMBL" id="LUGG01000011">
    <property type="protein sequence ID" value="OBZ71740.1"/>
    <property type="molecule type" value="Genomic_DNA"/>
</dbReference>
<proteinExistence type="predicted"/>
<dbReference type="AlphaFoldDB" id="A0A1C7M464"/>
<evidence type="ECO:0000256" key="1">
    <source>
        <dbReference type="SAM" id="MobiDB-lite"/>
    </source>
</evidence>
<dbReference type="OrthoDB" id="3647690at2759"/>
<gene>
    <name evidence="2" type="ORF">A0H81_08750</name>
</gene>
<feature type="region of interest" description="Disordered" evidence="1">
    <location>
        <begin position="79"/>
        <end position="131"/>
    </location>
</feature>
<feature type="region of interest" description="Disordered" evidence="1">
    <location>
        <begin position="1"/>
        <end position="22"/>
    </location>
</feature>
<feature type="compositionally biased region" description="Basic and acidic residues" evidence="1">
    <location>
        <begin position="79"/>
        <end position="89"/>
    </location>
</feature>